<accession>K7ZZT1</accession>
<evidence type="ECO:0000313" key="2">
    <source>
        <dbReference type="Proteomes" id="UP000009340"/>
    </source>
</evidence>
<proteinExistence type="predicted"/>
<gene>
    <name evidence="1" type="ORF">BN137_1771</name>
</gene>
<sequence>MSVERFCKRTGFTPGIESLREEYDDLAFPFCLNDDNAVVTEPGF</sequence>
<dbReference type="EMBL" id="CAKW01000067">
    <property type="protein sequence ID" value="CCJ72403.1"/>
    <property type="molecule type" value="Genomic_DNA"/>
</dbReference>
<dbReference type="Proteomes" id="UP000009340">
    <property type="component" value="Unassembled WGS sequence"/>
</dbReference>
<dbReference type="AlphaFoldDB" id="K7ZZT1"/>
<organism evidence="1 2">
    <name type="scientific">Cronobacter condimenti 1330</name>
    <dbReference type="NCBI Taxonomy" id="1073999"/>
    <lineage>
        <taxon>Bacteria</taxon>
        <taxon>Pseudomonadati</taxon>
        <taxon>Pseudomonadota</taxon>
        <taxon>Gammaproteobacteria</taxon>
        <taxon>Enterobacterales</taxon>
        <taxon>Enterobacteriaceae</taxon>
        <taxon>Cronobacter</taxon>
    </lineage>
</organism>
<comment type="caution">
    <text evidence="1">The sequence shown here is derived from an EMBL/GenBank/DDBJ whole genome shotgun (WGS) entry which is preliminary data.</text>
</comment>
<reference evidence="1" key="1">
    <citation type="submission" date="2012-07" db="EMBL/GenBank/DDBJ databases">
        <authorList>
            <person name="Cummings C."/>
        </authorList>
    </citation>
    <scope>NUCLEOTIDE SEQUENCE</scope>
    <source>
        <strain evidence="1">1330</strain>
    </source>
</reference>
<evidence type="ECO:0000313" key="1">
    <source>
        <dbReference type="EMBL" id="CCJ72403.1"/>
    </source>
</evidence>
<name>K7ZZT1_9ENTR</name>
<protein>
    <submittedName>
        <fullName evidence="1">Uncharacterized protein</fullName>
    </submittedName>
</protein>